<comment type="caution">
    <text evidence="2">The sequence shown here is derived from an EMBL/GenBank/DDBJ whole genome shotgun (WGS) entry which is preliminary data.</text>
</comment>
<evidence type="ECO:0000313" key="2">
    <source>
        <dbReference type="EMBL" id="PLS08537.1"/>
    </source>
</evidence>
<keyword evidence="1" id="KW-1133">Transmembrane helix</keyword>
<dbReference type="Proteomes" id="UP000234950">
    <property type="component" value="Unassembled WGS sequence"/>
</dbReference>
<accession>A0A2N5HSS5</accession>
<keyword evidence="3" id="KW-1185">Reference proteome</keyword>
<evidence type="ECO:0000256" key="1">
    <source>
        <dbReference type="SAM" id="Phobius"/>
    </source>
</evidence>
<reference evidence="2 3" key="1">
    <citation type="submission" date="2017-11" db="EMBL/GenBank/DDBJ databases">
        <title>Comparitive Functional Genomics of Dry Heat Resistant strains isolated from the Viking Spacecraft.</title>
        <authorList>
            <person name="Seuylemezian A."/>
            <person name="Cooper K."/>
            <person name="Vaishampayan P."/>
        </authorList>
    </citation>
    <scope>NUCLEOTIDE SEQUENCE [LARGE SCALE GENOMIC DNA]</scope>
    <source>
        <strain evidence="2 3">V32-6</strain>
    </source>
</reference>
<dbReference type="OrthoDB" id="5190099at2"/>
<feature type="transmembrane region" description="Helical" evidence="1">
    <location>
        <begin position="140"/>
        <end position="159"/>
    </location>
</feature>
<sequence length="167" mass="19166">MRNLSTKVITLDHSRSRKDLSAHMRKNLWSGIFFGIGLVAFIDETVFHQLLHWHHFYDKSTTAIGLVSDGFFHAFSWFFTVGGLFMVADVRRRRVWQPGKWVSGVLLGAGGFQLYDGIVQHKLMQLHQIRYHLNILPYDLVWFIISVLMLLIGVNLLILSAKKAKAG</sequence>
<protein>
    <submittedName>
        <fullName evidence="2">DUF2243 domain-containing protein</fullName>
    </submittedName>
</protein>
<dbReference type="AlphaFoldDB" id="A0A2N5HSS5"/>
<feature type="transmembrane region" description="Helical" evidence="1">
    <location>
        <begin position="28"/>
        <end position="51"/>
    </location>
</feature>
<evidence type="ECO:0000313" key="3">
    <source>
        <dbReference type="Proteomes" id="UP000234950"/>
    </source>
</evidence>
<feature type="transmembrane region" description="Helical" evidence="1">
    <location>
        <begin position="101"/>
        <end position="120"/>
    </location>
</feature>
<keyword evidence="1" id="KW-0812">Transmembrane</keyword>
<dbReference type="Pfam" id="PF10002">
    <property type="entry name" value="DUF2243"/>
    <property type="match status" value="1"/>
</dbReference>
<gene>
    <name evidence="2" type="ORF">CVD27_03825</name>
</gene>
<dbReference type="InterPro" id="IPR018719">
    <property type="entry name" value="DUF2243_membrane"/>
</dbReference>
<dbReference type="EMBL" id="PGVE01000017">
    <property type="protein sequence ID" value="PLS08537.1"/>
    <property type="molecule type" value="Genomic_DNA"/>
</dbReference>
<keyword evidence="1" id="KW-0472">Membrane</keyword>
<feature type="transmembrane region" description="Helical" evidence="1">
    <location>
        <begin position="71"/>
        <end position="89"/>
    </location>
</feature>
<proteinExistence type="predicted"/>
<name>A0A2N5HSS5_9BACI</name>
<organism evidence="2 3">
    <name type="scientific">Neobacillus cucumis</name>
    <dbReference type="NCBI Taxonomy" id="1740721"/>
    <lineage>
        <taxon>Bacteria</taxon>
        <taxon>Bacillati</taxon>
        <taxon>Bacillota</taxon>
        <taxon>Bacilli</taxon>
        <taxon>Bacillales</taxon>
        <taxon>Bacillaceae</taxon>
        <taxon>Neobacillus</taxon>
    </lineage>
</organism>